<keyword evidence="4" id="KW-0560">Oxidoreductase</keyword>
<proteinExistence type="predicted"/>
<organism evidence="4 5">
    <name type="scientific">Agromyces seonyuensis</name>
    <dbReference type="NCBI Taxonomy" id="2662446"/>
    <lineage>
        <taxon>Bacteria</taxon>
        <taxon>Bacillati</taxon>
        <taxon>Actinomycetota</taxon>
        <taxon>Actinomycetes</taxon>
        <taxon>Micrococcales</taxon>
        <taxon>Microbacteriaceae</taxon>
        <taxon>Agromyces</taxon>
    </lineage>
</organism>
<dbReference type="AlphaFoldDB" id="A0A6I4NVX4"/>
<keyword evidence="2" id="KW-0057">Aromatic amino acid biosynthesis</keyword>
<dbReference type="GO" id="GO:0050661">
    <property type="term" value="F:NADP binding"/>
    <property type="evidence" value="ECO:0007669"/>
    <property type="project" value="TreeGrafter"/>
</dbReference>
<sequence length="290" mass="30317">MAARQSRVRRVSAARLAVLGSPIRHSKSPVLHAAAYGVLGLDWEYGRAEVGSGELAAFLDGLDASWRGLSLTMPLKAEVIPLLDEVGPVARATGAVNTLRFSDEGRRIGFNTDVGGIVAALRESGLERVREGVLIGGGSTAGSAVAALAELGAEAVRVHVRSPERAAEVLRIGRELGLRMSAHPIDGIEDAPAADVVVGALPGGTDLGLRPSEALLASTLFDVAYDPWPTTLAAQWSDAGSPVVDGILMLLHQAVLQVRIFVGGEPNTPLPDEGRVLEAMRIALREVAGR</sequence>
<dbReference type="Gene3D" id="3.40.50.10860">
    <property type="entry name" value="Leucine Dehydrogenase, chain A, domain 1"/>
    <property type="match status" value="1"/>
</dbReference>
<dbReference type="GO" id="GO:0004764">
    <property type="term" value="F:shikimate 3-dehydrogenase (NADP+) activity"/>
    <property type="evidence" value="ECO:0007669"/>
    <property type="project" value="UniProtKB-EC"/>
</dbReference>
<dbReference type="GO" id="GO:0009073">
    <property type="term" value="P:aromatic amino acid family biosynthetic process"/>
    <property type="evidence" value="ECO:0007669"/>
    <property type="project" value="UniProtKB-KW"/>
</dbReference>
<dbReference type="InterPro" id="IPR046346">
    <property type="entry name" value="Aminoacid_DH-like_N_sf"/>
</dbReference>
<comment type="caution">
    <text evidence="4">The sequence shown here is derived from an EMBL/GenBank/DDBJ whole genome shotgun (WGS) entry which is preliminary data.</text>
</comment>
<feature type="domain" description="Shikimate dehydrogenase substrate binding N-terminal" evidence="3">
    <location>
        <begin position="18"/>
        <end position="99"/>
    </location>
</feature>
<keyword evidence="5" id="KW-1185">Reference proteome</keyword>
<name>A0A6I4NVX4_9MICO</name>
<dbReference type="PANTHER" id="PTHR21089:SF1">
    <property type="entry name" value="BIFUNCTIONAL 3-DEHYDROQUINATE DEHYDRATASE_SHIKIMATE DEHYDROGENASE, CHLOROPLASTIC"/>
    <property type="match status" value="1"/>
</dbReference>
<dbReference type="EC" id="1.1.1.25" evidence="4"/>
<dbReference type="CDD" id="cd01065">
    <property type="entry name" value="NAD_bind_Shikimate_DH"/>
    <property type="match status" value="1"/>
</dbReference>
<evidence type="ECO:0000313" key="5">
    <source>
        <dbReference type="Proteomes" id="UP000438182"/>
    </source>
</evidence>
<dbReference type="EMBL" id="WSTA01000025">
    <property type="protein sequence ID" value="MWB98403.1"/>
    <property type="molecule type" value="Genomic_DNA"/>
</dbReference>
<evidence type="ECO:0000256" key="1">
    <source>
        <dbReference type="ARBA" id="ARBA00004871"/>
    </source>
</evidence>
<dbReference type="SUPFAM" id="SSF51735">
    <property type="entry name" value="NAD(P)-binding Rossmann-fold domains"/>
    <property type="match status" value="1"/>
</dbReference>
<dbReference type="InterPro" id="IPR022893">
    <property type="entry name" value="Shikimate_DH_fam"/>
</dbReference>
<dbReference type="Proteomes" id="UP000438182">
    <property type="component" value="Unassembled WGS sequence"/>
</dbReference>
<protein>
    <submittedName>
        <fullName evidence="4">Shikimate dehydrogenase</fullName>
        <ecNumber evidence="4">1.1.1.25</ecNumber>
    </submittedName>
</protein>
<reference evidence="4 5" key="1">
    <citation type="submission" date="2019-12" db="EMBL/GenBank/DDBJ databases">
        <authorList>
            <person name="Kim Y.S."/>
        </authorList>
    </citation>
    <scope>NUCLEOTIDE SEQUENCE [LARGE SCALE GENOMIC DNA]</scope>
    <source>
        <strain evidence="4 5">MMS17-SY077</strain>
    </source>
</reference>
<dbReference type="GO" id="GO:0009423">
    <property type="term" value="P:chorismate biosynthetic process"/>
    <property type="evidence" value="ECO:0007669"/>
    <property type="project" value="TreeGrafter"/>
</dbReference>
<dbReference type="NCBIfam" id="NF001311">
    <property type="entry name" value="PRK00258.1-3"/>
    <property type="match status" value="1"/>
</dbReference>
<gene>
    <name evidence="4" type="ORF">GB864_07555</name>
</gene>
<keyword evidence="2" id="KW-0028">Amino-acid biosynthesis</keyword>
<evidence type="ECO:0000313" key="4">
    <source>
        <dbReference type="EMBL" id="MWB98403.1"/>
    </source>
</evidence>
<comment type="pathway">
    <text evidence="1">Metabolic intermediate biosynthesis; chorismate biosynthesis; chorismate from D-erythrose 4-phosphate and phosphoenolpyruvate: step 4/7.</text>
</comment>
<dbReference type="SUPFAM" id="SSF53223">
    <property type="entry name" value="Aminoacid dehydrogenase-like, N-terminal domain"/>
    <property type="match status" value="1"/>
</dbReference>
<dbReference type="PANTHER" id="PTHR21089">
    <property type="entry name" value="SHIKIMATE DEHYDROGENASE"/>
    <property type="match status" value="1"/>
</dbReference>
<dbReference type="GO" id="GO:0005829">
    <property type="term" value="C:cytosol"/>
    <property type="evidence" value="ECO:0007669"/>
    <property type="project" value="TreeGrafter"/>
</dbReference>
<dbReference type="Pfam" id="PF08501">
    <property type="entry name" value="Shikimate_dh_N"/>
    <property type="match status" value="1"/>
</dbReference>
<dbReference type="InterPro" id="IPR036291">
    <property type="entry name" value="NAD(P)-bd_dom_sf"/>
</dbReference>
<evidence type="ECO:0000256" key="2">
    <source>
        <dbReference type="ARBA" id="ARBA00023141"/>
    </source>
</evidence>
<dbReference type="InterPro" id="IPR013708">
    <property type="entry name" value="Shikimate_DH-bd_N"/>
</dbReference>
<accession>A0A6I4NVX4</accession>
<evidence type="ECO:0000259" key="3">
    <source>
        <dbReference type="Pfam" id="PF08501"/>
    </source>
</evidence>
<dbReference type="GO" id="GO:0019632">
    <property type="term" value="P:shikimate metabolic process"/>
    <property type="evidence" value="ECO:0007669"/>
    <property type="project" value="TreeGrafter"/>
</dbReference>
<dbReference type="Gene3D" id="3.40.50.720">
    <property type="entry name" value="NAD(P)-binding Rossmann-like Domain"/>
    <property type="match status" value="1"/>
</dbReference>